<reference evidence="1 2" key="1">
    <citation type="submission" date="2017-08" db="EMBL/GenBank/DDBJ databases">
        <title>Draft Genome Sequence of Hafnia alvei CITHA-6 Isolated from Raw Bovine Milk.</title>
        <authorList>
            <person name="Culligan E.P."/>
            <person name="Mcsweeney A."/>
            <person name="O'Doherty C."/>
            <person name="Gleeson E."/>
            <person name="O'Riordan D."/>
            <person name="Sleator R.D."/>
        </authorList>
    </citation>
    <scope>NUCLEOTIDE SEQUENCE [LARGE SCALE GENOMIC DNA]</scope>
    <source>
        <strain evidence="1 2">CITHA-6</strain>
    </source>
</reference>
<dbReference type="Gene3D" id="3.20.20.80">
    <property type="entry name" value="Glycosidases"/>
    <property type="match status" value="1"/>
</dbReference>
<dbReference type="InterPro" id="IPR017853">
    <property type="entry name" value="GH"/>
</dbReference>
<dbReference type="RefSeq" id="WP_039188501.1">
    <property type="nucleotide sequence ID" value="NZ_CATYOV010000016.1"/>
</dbReference>
<dbReference type="SUPFAM" id="SSF51445">
    <property type="entry name" value="(Trans)glycosidases"/>
    <property type="match status" value="1"/>
</dbReference>
<name>A0A2A2M763_9GAMM</name>
<dbReference type="Proteomes" id="UP000218796">
    <property type="component" value="Unassembled WGS sequence"/>
</dbReference>
<protein>
    <submittedName>
        <fullName evidence="1">1,4-beta-xylanase</fullName>
    </submittedName>
</protein>
<gene>
    <name evidence="1" type="ORF">CJD50_20610</name>
</gene>
<dbReference type="GO" id="GO:0016798">
    <property type="term" value="F:hydrolase activity, acting on glycosyl bonds"/>
    <property type="evidence" value="ECO:0007669"/>
    <property type="project" value="UniProtKB-KW"/>
</dbReference>
<organism evidence="1 2">
    <name type="scientific">Hafnia paralvei</name>
    <dbReference type="NCBI Taxonomy" id="546367"/>
    <lineage>
        <taxon>Bacteria</taxon>
        <taxon>Pseudomonadati</taxon>
        <taxon>Pseudomonadota</taxon>
        <taxon>Gammaproteobacteria</taxon>
        <taxon>Enterobacterales</taxon>
        <taxon>Hafniaceae</taxon>
        <taxon>Hafnia</taxon>
    </lineage>
</organism>
<accession>A0A2A2M763</accession>
<keyword evidence="1" id="KW-0858">Xylan degradation</keyword>
<dbReference type="GO" id="GO:0045493">
    <property type="term" value="P:xylan catabolic process"/>
    <property type="evidence" value="ECO:0007669"/>
    <property type="project" value="UniProtKB-KW"/>
</dbReference>
<keyword evidence="1" id="KW-0119">Carbohydrate metabolism</keyword>
<proteinExistence type="predicted"/>
<comment type="caution">
    <text evidence="1">The sequence shown here is derived from an EMBL/GenBank/DDBJ whole genome shotgun (WGS) entry which is preliminary data.</text>
</comment>
<dbReference type="OrthoDB" id="9774262at2"/>
<dbReference type="EMBL" id="NQMS01000013">
    <property type="protein sequence ID" value="PAV94459.1"/>
    <property type="molecule type" value="Genomic_DNA"/>
</dbReference>
<keyword evidence="1" id="KW-0624">Polysaccharide degradation</keyword>
<sequence length="371" mass="42475">MRAQWSKEEANAWYQRQGCLCGFNYLPRTAVNWNELWQAETFDIATIDEELGWAENVGYNTLRVNLPFIVWLHDREGLFARIDAFLSVARKHGMSVMLTLMDDCGFSGNEPHLGLQEAPIPGVHNSRAVASPGRDTVCNLSARNSIERYIHDVITTFRADGRILLWDLYNEPGNRGIFISGADEALYAEKLEVFALDLLRQAFQWARDANPIQPLTVGAWHIPDPISHPANTYQHPIDQEALAQSDVISFHAYVATPDMVGLINQLNQFGRPLFCTEWLARHVGSTFEEQLPLMRTHNIACYHWGLVAGKTQTTLPWPSIVKRRKDYAHLWFHDVFDVHGIPFRQSEMALVSRFMHSDEMRALETDMRKND</sequence>
<keyword evidence="1" id="KW-0378">Hydrolase</keyword>
<evidence type="ECO:0000313" key="2">
    <source>
        <dbReference type="Proteomes" id="UP000218796"/>
    </source>
</evidence>
<keyword evidence="2" id="KW-1185">Reference proteome</keyword>
<dbReference type="AlphaFoldDB" id="A0A2A2M763"/>
<keyword evidence="1" id="KW-0326">Glycosidase</keyword>
<evidence type="ECO:0000313" key="1">
    <source>
        <dbReference type="EMBL" id="PAV94459.1"/>
    </source>
</evidence>